<evidence type="ECO:0000313" key="4">
    <source>
        <dbReference type="EMBL" id="QAV33467.1"/>
    </source>
</evidence>
<evidence type="ECO:0000256" key="1">
    <source>
        <dbReference type="SAM" id="Coils"/>
    </source>
</evidence>
<accession>A0ABX5QSJ3</accession>
<name>A0ABX5QSJ3_9BACT</name>
<keyword evidence="4" id="KW-0808">Transferase</keyword>
<evidence type="ECO:0000259" key="3">
    <source>
        <dbReference type="Pfam" id="PF06580"/>
    </source>
</evidence>
<feature type="transmembrane region" description="Helical" evidence="2">
    <location>
        <begin position="103"/>
        <end position="124"/>
    </location>
</feature>
<feature type="domain" description="Signal transduction histidine kinase internal region" evidence="3">
    <location>
        <begin position="147"/>
        <end position="221"/>
    </location>
</feature>
<reference evidence="4 5" key="1">
    <citation type="submission" date="2018-01" db="EMBL/GenBank/DDBJ databases">
        <title>The whole genome sequencing and assembly of Fervidobacterium changbaicum CBS-1 strain.</title>
        <authorList>
            <person name="Kim J.-Y."/>
            <person name="Park M.-K."/>
            <person name="Yi H."/>
            <person name="Bahn Y.-S."/>
            <person name="Kim J.F."/>
            <person name="Lee D.-W."/>
        </authorList>
    </citation>
    <scope>NUCLEOTIDE SEQUENCE [LARGE SCALE GENOMIC DNA]</scope>
    <source>
        <strain evidence="4 5">CBS-1</strain>
    </source>
</reference>
<gene>
    <name evidence="4" type="ORF">CBS1_06895</name>
</gene>
<keyword evidence="4" id="KW-0418">Kinase</keyword>
<dbReference type="Gene3D" id="3.30.565.10">
    <property type="entry name" value="Histidine kinase-like ATPase, C-terminal domain"/>
    <property type="match status" value="1"/>
</dbReference>
<keyword evidence="2" id="KW-1133">Transmembrane helix</keyword>
<feature type="coiled-coil region" evidence="1">
    <location>
        <begin position="121"/>
        <end position="148"/>
    </location>
</feature>
<dbReference type="GO" id="GO:0016301">
    <property type="term" value="F:kinase activity"/>
    <property type="evidence" value="ECO:0007669"/>
    <property type="project" value="UniProtKB-KW"/>
</dbReference>
<dbReference type="Proteomes" id="UP000288947">
    <property type="component" value="Chromosome"/>
</dbReference>
<keyword evidence="1" id="KW-0175">Coiled coil</keyword>
<dbReference type="PANTHER" id="PTHR34220:SF7">
    <property type="entry name" value="SENSOR HISTIDINE KINASE YPDA"/>
    <property type="match status" value="1"/>
</dbReference>
<dbReference type="InterPro" id="IPR036890">
    <property type="entry name" value="HATPase_C_sf"/>
</dbReference>
<feature type="transmembrane region" description="Helical" evidence="2">
    <location>
        <begin position="68"/>
        <end position="91"/>
    </location>
</feature>
<keyword evidence="2" id="KW-0472">Membrane</keyword>
<sequence length="330" mass="37763">MRVFLFLQLIALVIFVYTMYFLPSNLYFISVVSIFIIVNTVGLTYYIFRAWAKELIASSKSKWSRFLYFLLVVVAIVGITFLFLNISGMWISKYSEDSLANFTNSLLVVSTFLLVSFGIAYLTLRRELERQLREYEKLKGAQQKLSIQVIRYKTNPHFLYNSLSTAISMLDLGEAPEAVKEYLSNLAELFRTVFQAPEVWTLKDELELAARYLEIQKLRIEGLNYEIKVDAECDKVRIPSLVLQPIVENAVIHGIAKSKDGRKILIECFIENGRVVIKVIDDGKGSENIVPGTGLKLVEELLKAFARNVELKVESYPEKGTTVILSWQRV</sequence>
<evidence type="ECO:0000313" key="5">
    <source>
        <dbReference type="Proteomes" id="UP000288947"/>
    </source>
</evidence>
<dbReference type="Pfam" id="PF06580">
    <property type="entry name" value="His_kinase"/>
    <property type="match status" value="1"/>
</dbReference>
<organism evidence="4 5">
    <name type="scientific">Fervidobacterium changbaicum</name>
    <dbReference type="NCBI Taxonomy" id="310769"/>
    <lineage>
        <taxon>Bacteria</taxon>
        <taxon>Thermotogati</taxon>
        <taxon>Thermotogota</taxon>
        <taxon>Thermotogae</taxon>
        <taxon>Thermotogales</taxon>
        <taxon>Fervidobacteriaceae</taxon>
        <taxon>Fervidobacterium</taxon>
    </lineage>
</organism>
<proteinExistence type="predicted"/>
<keyword evidence="5" id="KW-1185">Reference proteome</keyword>
<protein>
    <submittedName>
        <fullName evidence="4">Histidine kinase</fullName>
    </submittedName>
</protein>
<dbReference type="RefSeq" id="WP_033191733.1">
    <property type="nucleotide sequence ID" value="NZ_CP026721.1"/>
</dbReference>
<dbReference type="EMBL" id="CP026721">
    <property type="protein sequence ID" value="QAV33467.1"/>
    <property type="molecule type" value="Genomic_DNA"/>
</dbReference>
<dbReference type="InterPro" id="IPR050640">
    <property type="entry name" value="Bact_2-comp_sensor_kinase"/>
</dbReference>
<feature type="transmembrane region" description="Helical" evidence="2">
    <location>
        <begin position="28"/>
        <end position="48"/>
    </location>
</feature>
<dbReference type="PANTHER" id="PTHR34220">
    <property type="entry name" value="SENSOR HISTIDINE KINASE YPDA"/>
    <property type="match status" value="1"/>
</dbReference>
<dbReference type="InterPro" id="IPR010559">
    <property type="entry name" value="Sig_transdc_His_kin_internal"/>
</dbReference>
<evidence type="ECO:0000256" key="2">
    <source>
        <dbReference type="SAM" id="Phobius"/>
    </source>
</evidence>
<dbReference type="SUPFAM" id="SSF55874">
    <property type="entry name" value="ATPase domain of HSP90 chaperone/DNA topoisomerase II/histidine kinase"/>
    <property type="match status" value="1"/>
</dbReference>
<keyword evidence="2" id="KW-0812">Transmembrane</keyword>